<dbReference type="RefSeq" id="XP_062738692.1">
    <property type="nucleotide sequence ID" value="XM_062872097.1"/>
</dbReference>
<organism evidence="1 2">
    <name type="scientific">Podospora bellae-mahoneyi</name>
    <dbReference type="NCBI Taxonomy" id="2093777"/>
    <lineage>
        <taxon>Eukaryota</taxon>
        <taxon>Fungi</taxon>
        <taxon>Dikarya</taxon>
        <taxon>Ascomycota</taxon>
        <taxon>Pezizomycotina</taxon>
        <taxon>Sordariomycetes</taxon>
        <taxon>Sordariomycetidae</taxon>
        <taxon>Sordariales</taxon>
        <taxon>Podosporaceae</taxon>
        <taxon>Podospora</taxon>
    </lineage>
</organism>
<keyword evidence="2" id="KW-1185">Reference proteome</keyword>
<sequence length="207" mass="23709">MDSNAASTVLLSRAFFSDCFSKSSLQEDKSILVDSDPETFRHILQYLRRGVFPLIYDQNKGHNYKLYADILAEAKHFGIPKLECWLTDQLYLRCITSSTVWSSAYKNDTIQTGFQTTSIWGSEVTSTQLVRQDVNTVIKRRSGTRARDGRFHDDIDTYRWAEVGRSVRFIQGWCTDTGKEFMGHWARASRVAVAPQATSEPHVKVQR</sequence>
<name>A0ABR0G1Z7_9PEZI</name>
<dbReference type="SUPFAM" id="SSF54695">
    <property type="entry name" value="POZ domain"/>
    <property type="match status" value="1"/>
</dbReference>
<dbReference type="GeneID" id="87891197"/>
<dbReference type="Proteomes" id="UP001322138">
    <property type="component" value="Unassembled WGS sequence"/>
</dbReference>
<proteinExistence type="predicted"/>
<evidence type="ECO:0000313" key="2">
    <source>
        <dbReference type="Proteomes" id="UP001322138"/>
    </source>
</evidence>
<accession>A0ABR0G1Z7</accession>
<protein>
    <recommendedName>
        <fullName evidence="3">BTB domain-containing protein</fullName>
    </recommendedName>
</protein>
<evidence type="ECO:0008006" key="3">
    <source>
        <dbReference type="Google" id="ProtNLM"/>
    </source>
</evidence>
<dbReference type="EMBL" id="JAFFGZ010000001">
    <property type="protein sequence ID" value="KAK4649717.1"/>
    <property type="molecule type" value="Genomic_DNA"/>
</dbReference>
<dbReference type="InterPro" id="IPR011333">
    <property type="entry name" value="SKP1/BTB/POZ_sf"/>
</dbReference>
<gene>
    <name evidence="1" type="ORF">QC761_0024230</name>
</gene>
<evidence type="ECO:0000313" key="1">
    <source>
        <dbReference type="EMBL" id="KAK4649717.1"/>
    </source>
</evidence>
<comment type="caution">
    <text evidence="1">The sequence shown here is derived from an EMBL/GenBank/DDBJ whole genome shotgun (WGS) entry which is preliminary data.</text>
</comment>
<dbReference type="Gene3D" id="3.30.710.10">
    <property type="entry name" value="Potassium Channel Kv1.1, Chain A"/>
    <property type="match status" value="1"/>
</dbReference>
<reference evidence="1 2" key="1">
    <citation type="journal article" date="2023" name="bioRxiv">
        <title>High-quality genome assemblies of four members of thePodospora anserinaspecies complex.</title>
        <authorList>
            <person name="Ament-Velasquez S.L."/>
            <person name="Vogan A.A."/>
            <person name="Wallerman O."/>
            <person name="Hartmann F."/>
            <person name="Gautier V."/>
            <person name="Silar P."/>
            <person name="Giraud T."/>
            <person name="Johannesson H."/>
        </authorList>
    </citation>
    <scope>NUCLEOTIDE SEQUENCE [LARGE SCALE GENOMIC DNA]</scope>
    <source>
        <strain evidence="1 2">CBS 112042</strain>
    </source>
</reference>